<dbReference type="InterPro" id="IPR013783">
    <property type="entry name" value="Ig-like_fold"/>
</dbReference>
<proteinExistence type="predicted"/>
<dbReference type="EMBL" id="MDZB01000135">
    <property type="protein sequence ID" value="OGX83142.1"/>
    <property type="molecule type" value="Genomic_DNA"/>
</dbReference>
<name>A0A1G1SX11_9BACT</name>
<evidence type="ECO:0000313" key="1">
    <source>
        <dbReference type="EMBL" id="OGX83142.1"/>
    </source>
</evidence>
<keyword evidence="2" id="KW-1185">Reference proteome</keyword>
<comment type="caution">
    <text evidence="1">The sequence shown here is derived from an EMBL/GenBank/DDBJ whole genome shotgun (WGS) entry which is preliminary data.</text>
</comment>
<dbReference type="AlphaFoldDB" id="A0A1G1SX11"/>
<sequence>MRAGSGLLLLAALSYCTVPSKTGTKPAPAAVDFNHGWQFVYASVVDAEGTVLPEARAAVRFAAAGGAELIGDNPERAEADIATILLKTGASPVTIQVTASSAIRLRQS</sequence>
<dbReference type="STRING" id="1908237.BEN47_17835"/>
<dbReference type="Gene3D" id="2.60.40.10">
    <property type="entry name" value="Immunoglobulins"/>
    <property type="match status" value="1"/>
</dbReference>
<accession>A0A1G1SX11</accession>
<gene>
    <name evidence="1" type="ORF">BEN47_17835</name>
</gene>
<reference evidence="1 2" key="1">
    <citation type="submission" date="2016-08" db="EMBL/GenBank/DDBJ databases">
        <title>Hymenobacter coccineus sp. nov., Hymenobacter lapidarius sp. nov. and Hymenobacter glacialis sp. nov., isolated from Antarctic soil.</title>
        <authorList>
            <person name="Sedlacek I."/>
            <person name="Kralova S."/>
            <person name="Kyrova K."/>
            <person name="Maslanova I."/>
            <person name="Stankova E."/>
            <person name="Vrbovska V."/>
            <person name="Nemec M."/>
            <person name="Bartak M."/>
            <person name="Svec P."/>
            <person name="Busse H.-J."/>
            <person name="Pantucek R."/>
        </authorList>
    </citation>
    <scope>NUCLEOTIDE SEQUENCE [LARGE SCALE GENOMIC DNA]</scope>
    <source>
        <strain evidence="1 2">CCM 8643</strain>
    </source>
</reference>
<protein>
    <submittedName>
        <fullName evidence="1">Uncharacterized protein</fullName>
    </submittedName>
</protein>
<organism evidence="1 2">
    <name type="scientific">Hymenobacter lapidarius</name>
    <dbReference type="NCBI Taxonomy" id="1908237"/>
    <lineage>
        <taxon>Bacteria</taxon>
        <taxon>Pseudomonadati</taxon>
        <taxon>Bacteroidota</taxon>
        <taxon>Cytophagia</taxon>
        <taxon>Cytophagales</taxon>
        <taxon>Hymenobacteraceae</taxon>
        <taxon>Hymenobacter</taxon>
    </lineage>
</organism>
<dbReference type="Proteomes" id="UP000176294">
    <property type="component" value="Unassembled WGS sequence"/>
</dbReference>
<evidence type="ECO:0000313" key="2">
    <source>
        <dbReference type="Proteomes" id="UP000176294"/>
    </source>
</evidence>